<keyword evidence="3" id="KW-1185">Reference proteome</keyword>
<name>A0A516KEZ6_9BACI</name>
<sequence>MKTRFWLIVILCFSIQISNVNAVPAISHEDKEAKNIARAATIGEPATPHMWQKMSVNKEKLFSHSHQFSVLHNFIRSKRDCEVHHVMETVVWYCPIHHHTKSNTYHLETTHSEKHD</sequence>
<keyword evidence="1" id="KW-0732">Signal</keyword>
<protein>
    <submittedName>
        <fullName evidence="2">Uncharacterized protein</fullName>
    </submittedName>
</protein>
<accession>A0A516KEZ6</accession>
<dbReference type="KEGG" id="aqt:FN924_07300"/>
<feature type="chain" id="PRO_5021726999" evidence="1">
    <location>
        <begin position="23"/>
        <end position="116"/>
    </location>
</feature>
<reference evidence="2 3" key="1">
    <citation type="submission" date="2019-07" db="EMBL/GenBank/DDBJ databases">
        <authorList>
            <person name="Li J."/>
        </authorList>
    </citation>
    <scope>NUCLEOTIDE SEQUENCE [LARGE SCALE GENOMIC DNA]</scope>
    <source>
        <strain evidence="2 3">TKL69</strain>
    </source>
</reference>
<evidence type="ECO:0000313" key="2">
    <source>
        <dbReference type="EMBL" id="QDP39988.1"/>
    </source>
</evidence>
<evidence type="ECO:0000256" key="1">
    <source>
        <dbReference type="SAM" id="SignalP"/>
    </source>
</evidence>
<dbReference type="OrthoDB" id="2970612at2"/>
<dbReference type="RefSeq" id="WP_143893125.1">
    <property type="nucleotide sequence ID" value="NZ_CP041666.1"/>
</dbReference>
<evidence type="ECO:0000313" key="3">
    <source>
        <dbReference type="Proteomes" id="UP000315215"/>
    </source>
</evidence>
<dbReference type="EMBL" id="CP041666">
    <property type="protein sequence ID" value="QDP39988.1"/>
    <property type="molecule type" value="Genomic_DNA"/>
</dbReference>
<organism evidence="2 3">
    <name type="scientific">Radiobacillus deserti</name>
    <dbReference type="NCBI Taxonomy" id="2594883"/>
    <lineage>
        <taxon>Bacteria</taxon>
        <taxon>Bacillati</taxon>
        <taxon>Bacillota</taxon>
        <taxon>Bacilli</taxon>
        <taxon>Bacillales</taxon>
        <taxon>Bacillaceae</taxon>
        <taxon>Radiobacillus</taxon>
    </lineage>
</organism>
<dbReference type="AlphaFoldDB" id="A0A516KEZ6"/>
<proteinExistence type="predicted"/>
<feature type="signal peptide" evidence="1">
    <location>
        <begin position="1"/>
        <end position="22"/>
    </location>
</feature>
<gene>
    <name evidence="2" type="ORF">FN924_07300</name>
</gene>
<dbReference type="Proteomes" id="UP000315215">
    <property type="component" value="Chromosome"/>
</dbReference>